<evidence type="ECO:0000256" key="1">
    <source>
        <dbReference type="SAM" id="Phobius"/>
    </source>
</evidence>
<evidence type="ECO:0000313" key="2">
    <source>
        <dbReference type="EMBL" id="ASP27930.1"/>
    </source>
</evidence>
<feature type="transmembrane region" description="Helical" evidence="1">
    <location>
        <begin position="69"/>
        <end position="93"/>
    </location>
</feature>
<name>A0A222EN52_9MOLU</name>
<dbReference type="AlphaFoldDB" id="A0A222EN52"/>
<dbReference type="KEGG" id="scou:SCORR_v1c01550"/>
<evidence type="ECO:0000313" key="3">
    <source>
        <dbReference type="Proteomes" id="UP000203229"/>
    </source>
</evidence>
<proteinExistence type="predicted"/>
<organism evidence="2 3">
    <name type="scientific">Spiroplasma corruscae</name>
    <dbReference type="NCBI Taxonomy" id="216934"/>
    <lineage>
        <taxon>Bacteria</taxon>
        <taxon>Bacillati</taxon>
        <taxon>Mycoplasmatota</taxon>
        <taxon>Mollicutes</taxon>
        <taxon>Entomoplasmatales</taxon>
        <taxon>Spiroplasmataceae</taxon>
        <taxon>Spiroplasma</taxon>
    </lineage>
</organism>
<accession>A0A222EN52</accession>
<dbReference type="RefSeq" id="WP_094048211.1">
    <property type="nucleotide sequence ID" value="NZ_CP022535.1"/>
</dbReference>
<dbReference type="OrthoDB" id="390366at2"/>
<sequence>MRRKKVRNSSKYGVFKGNIINSETILENDNLTVEEYNDDDLSIKIINKNVDSEDDKLLIQKRKNKKNFFVYKVFGYIIILLLLIVFLIVIIVLK</sequence>
<keyword evidence="1" id="KW-0472">Membrane</keyword>
<keyword evidence="1" id="KW-1133">Transmembrane helix</keyword>
<protein>
    <submittedName>
        <fullName evidence="2">Uncharacterized protein</fullName>
    </submittedName>
</protein>
<gene>
    <name evidence="2" type="ORF">SCORR_v1c01550</name>
</gene>
<dbReference type="EMBL" id="CP022535">
    <property type="protein sequence ID" value="ASP27930.1"/>
    <property type="molecule type" value="Genomic_DNA"/>
</dbReference>
<dbReference type="Proteomes" id="UP000203229">
    <property type="component" value="Chromosome"/>
</dbReference>
<keyword evidence="3" id="KW-1185">Reference proteome</keyword>
<reference evidence="2 3" key="1">
    <citation type="submission" date="2017-07" db="EMBL/GenBank/DDBJ databases">
        <title>Complete genome sequence of Spiroplasma corruscae EC-1 (DSM 19793).</title>
        <authorList>
            <person name="Tsai Y.-M."/>
            <person name="Lo W.-S."/>
            <person name="Kuo C.-H."/>
        </authorList>
    </citation>
    <scope>NUCLEOTIDE SEQUENCE [LARGE SCALE GENOMIC DNA]</scope>
    <source>
        <strain evidence="2 3">EC-1</strain>
    </source>
</reference>
<keyword evidence="1" id="KW-0812">Transmembrane</keyword>